<dbReference type="EMBL" id="VJWE01000018">
    <property type="protein sequence ID" value="TWG33142.1"/>
    <property type="molecule type" value="Genomic_DNA"/>
</dbReference>
<dbReference type="InterPro" id="IPR010998">
    <property type="entry name" value="Integrase_recombinase_N"/>
</dbReference>
<dbReference type="InterPro" id="IPR013762">
    <property type="entry name" value="Integrase-like_cat_sf"/>
</dbReference>
<dbReference type="InterPro" id="IPR053876">
    <property type="entry name" value="Phage_int_M"/>
</dbReference>
<dbReference type="InterPro" id="IPR038488">
    <property type="entry name" value="Integrase_DNA-bd_sf"/>
</dbReference>
<evidence type="ECO:0000256" key="1">
    <source>
        <dbReference type="ARBA" id="ARBA00008857"/>
    </source>
</evidence>
<keyword evidence="4" id="KW-0233">DNA recombination</keyword>
<gene>
    <name evidence="6" type="ORF">ATF69_4209</name>
</gene>
<evidence type="ECO:0000256" key="3">
    <source>
        <dbReference type="ARBA" id="ARBA00023125"/>
    </source>
</evidence>
<sequence length="421" mass="47555">MAYWMAYRNVTPMATITDTKARNIKPSDTAIPHGSVTGLALHPSNVKGHGKWVLRYVSPVSGKRRNAGLGCYPEISIAEVGKRATAMRIELAEGKDPLEEKAKLADKPKIPTFKEAALDLHSDLLPGWKNPKHGRQWINTLEEYVFPRLGGKFLHEIQPGDVAEVLKPIWLTKAETASRVKQRIHAVIAWGWAHGYCQSNPVDVVGHLLAQQPGKAVRTQHHPAMPWREIPKFVQEHLWQSTRPEVTRTMLEFVILTASRSGEARGMRWSELDLKNKVWTIPAERMKAKLPHRIPLSPRAMTLIERQKGQHENLVFPSIRDRVELSDMALTSLLRKLKARSDTPGRVATTHGFRSSFRDWCSEMGYSRDLAERSLAHTIKDKVEAAYHRTDLLEQRREVMNAWAAFVSGKLSLGIASESPI</sequence>
<evidence type="ECO:0000256" key="4">
    <source>
        <dbReference type="ARBA" id="ARBA00023172"/>
    </source>
</evidence>
<dbReference type="GO" id="GO:0006310">
    <property type="term" value="P:DNA recombination"/>
    <property type="evidence" value="ECO:0007669"/>
    <property type="project" value="UniProtKB-KW"/>
</dbReference>
<organism evidence="6 7">
    <name type="scientific">Acidovorax delafieldii</name>
    <name type="common">Pseudomonas delafieldii</name>
    <dbReference type="NCBI Taxonomy" id="47920"/>
    <lineage>
        <taxon>Bacteria</taxon>
        <taxon>Pseudomonadati</taxon>
        <taxon>Pseudomonadota</taxon>
        <taxon>Betaproteobacteria</taxon>
        <taxon>Burkholderiales</taxon>
        <taxon>Comamonadaceae</taxon>
        <taxon>Acidovorax</taxon>
    </lineage>
</organism>
<dbReference type="InterPro" id="IPR002104">
    <property type="entry name" value="Integrase_catalytic"/>
</dbReference>
<dbReference type="SUPFAM" id="SSF56349">
    <property type="entry name" value="DNA breaking-rejoining enzymes"/>
    <property type="match status" value="1"/>
</dbReference>
<reference evidence="6 7" key="1">
    <citation type="journal article" date="2015" name="Stand. Genomic Sci.">
        <title>Genomic Encyclopedia of Bacterial and Archaeal Type Strains, Phase III: the genomes of soil and plant-associated and newly described type strains.</title>
        <authorList>
            <person name="Whitman W.B."/>
            <person name="Woyke T."/>
            <person name="Klenk H.P."/>
            <person name="Zhou Y."/>
            <person name="Lilburn T.G."/>
            <person name="Beck B.J."/>
            <person name="De Vos P."/>
            <person name="Vandamme P."/>
            <person name="Eisen J.A."/>
            <person name="Garrity G."/>
            <person name="Hugenholtz P."/>
            <person name="Kyrpides N.C."/>
        </authorList>
    </citation>
    <scope>NUCLEOTIDE SEQUENCE [LARGE SCALE GENOMIC DNA]</scope>
    <source>
        <strain evidence="6 7">DSM 64</strain>
    </source>
</reference>
<proteinExistence type="inferred from homology"/>
<keyword evidence="3" id="KW-0238">DNA-binding</keyword>
<dbReference type="InterPro" id="IPR011010">
    <property type="entry name" value="DNA_brk_join_enz"/>
</dbReference>
<keyword evidence="2" id="KW-0229">DNA integration</keyword>
<dbReference type="GO" id="GO:0015074">
    <property type="term" value="P:DNA integration"/>
    <property type="evidence" value="ECO:0007669"/>
    <property type="project" value="UniProtKB-KW"/>
</dbReference>
<comment type="caution">
    <text evidence="6">The sequence shown here is derived from an EMBL/GenBank/DDBJ whole genome shotgun (WGS) entry which is preliminary data.</text>
</comment>
<evidence type="ECO:0000259" key="5">
    <source>
        <dbReference type="PROSITE" id="PS51898"/>
    </source>
</evidence>
<comment type="similarity">
    <text evidence="1">Belongs to the 'phage' integrase family.</text>
</comment>
<dbReference type="PANTHER" id="PTHR30629:SF2">
    <property type="entry name" value="PROPHAGE INTEGRASE INTS-RELATED"/>
    <property type="match status" value="1"/>
</dbReference>
<evidence type="ECO:0000313" key="7">
    <source>
        <dbReference type="Proteomes" id="UP000321485"/>
    </source>
</evidence>
<dbReference type="Gene3D" id="1.10.443.10">
    <property type="entry name" value="Intergrase catalytic core"/>
    <property type="match status" value="1"/>
</dbReference>
<dbReference type="Gene3D" id="1.10.150.130">
    <property type="match status" value="1"/>
</dbReference>
<dbReference type="InterPro" id="IPR050808">
    <property type="entry name" value="Phage_Integrase"/>
</dbReference>
<dbReference type="AlphaFoldDB" id="A0A561XAK3"/>
<evidence type="ECO:0000256" key="2">
    <source>
        <dbReference type="ARBA" id="ARBA00022908"/>
    </source>
</evidence>
<evidence type="ECO:0000313" key="6">
    <source>
        <dbReference type="EMBL" id="TWG33142.1"/>
    </source>
</evidence>
<dbReference type="PANTHER" id="PTHR30629">
    <property type="entry name" value="PROPHAGE INTEGRASE"/>
    <property type="match status" value="1"/>
</dbReference>
<dbReference type="Pfam" id="PF22022">
    <property type="entry name" value="Phage_int_M"/>
    <property type="match status" value="1"/>
</dbReference>
<dbReference type="CDD" id="cd00801">
    <property type="entry name" value="INT_P4_C"/>
    <property type="match status" value="1"/>
</dbReference>
<dbReference type="Pfam" id="PF13356">
    <property type="entry name" value="Arm-DNA-bind_3"/>
    <property type="match status" value="1"/>
</dbReference>
<feature type="domain" description="Tyr recombinase" evidence="5">
    <location>
        <begin position="220"/>
        <end position="400"/>
    </location>
</feature>
<accession>A0A561XAK3</accession>
<dbReference type="Gene3D" id="3.30.160.390">
    <property type="entry name" value="Integrase, DNA-binding domain"/>
    <property type="match status" value="1"/>
</dbReference>
<dbReference type="InterPro" id="IPR025166">
    <property type="entry name" value="Integrase_DNA_bind_dom"/>
</dbReference>
<protein>
    <submittedName>
        <fullName evidence="6">Integrase</fullName>
    </submittedName>
</protein>
<dbReference type="Pfam" id="PF00589">
    <property type="entry name" value="Phage_integrase"/>
    <property type="match status" value="1"/>
</dbReference>
<dbReference type="PROSITE" id="PS51898">
    <property type="entry name" value="TYR_RECOMBINASE"/>
    <property type="match status" value="1"/>
</dbReference>
<dbReference type="GO" id="GO:0003677">
    <property type="term" value="F:DNA binding"/>
    <property type="evidence" value="ECO:0007669"/>
    <property type="project" value="UniProtKB-KW"/>
</dbReference>
<dbReference type="Proteomes" id="UP000321485">
    <property type="component" value="Unassembled WGS sequence"/>
</dbReference>
<name>A0A561XAK3_ACIDE</name>